<sequence length="283" mass="32113">MNGAARKPSLLVLKMSHTPLSTADDQRYSNMDIDRILNLPRADHRVTPPKMPPYDDKIPVIIDRESFAEFTVSRHLLTSISDYLAYLFATPPSSNGNTALPDDPIGAIISKTGTRNEKLYLTKLKVCDFQDFLRWLTDGHILPHHYGYDQITIVASASRIIRALDIGIMLESNAYVMAAMNKFHVVGAFLERPEEFVNEIFTSTRQMANHPARRMIVAIVAAKTMVKGRRAVCDSGEKRIERGERLKSGTFWGLWDEYFGVRKGERSYPETFEKAVLWGGYKQ</sequence>
<protein>
    <submittedName>
        <fullName evidence="1">Uncharacterized protein</fullName>
    </submittedName>
</protein>
<organism evidence="1 2">
    <name type="scientific">Passalora fulva</name>
    <name type="common">Tomato leaf mold</name>
    <name type="synonym">Cladosporium fulvum</name>
    <dbReference type="NCBI Taxonomy" id="5499"/>
    <lineage>
        <taxon>Eukaryota</taxon>
        <taxon>Fungi</taxon>
        <taxon>Dikarya</taxon>
        <taxon>Ascomycota</taxon>
        <taxon>Pezizomycotina</taxon>
        <taxon>Dothideomycetes</taxon>
        <taxon>Dothideomycetidae</taxon>
        <taxon>Mycosphaerellales</taxon>
        <taxon>Mycosphaerellaceae</taxon>
        <taxon>Fulvia</taxon>
    </lineage>
</organism>
<dbReference type="RefSeq" id="XP_047762205.1">
    <property type="nucleotide sequence ID" value="XM_047905224.1"/>
</dbReference>
<reference evidence="1" key="1">
    <citation type="submission" date="2021-12" db="EMBL/GenBank/DDBJ databases">
        <authorList>
            <person name="Zaccaron A."/>
            <person name="Stergiopoulos I."/>
        </authorList>
    </citation>
    <scope>NUCLEOTIDE SEQUENCE</scope>
    <source>
        <strain evidence="1">Race5_Kim</strain>
    </source>
</reference>
<evidence type="ECO:0000313" key="2">
    <source>
        <dbReference type="Proteomes" id="UP000756132"/>
    </source>
</evidence>
<dbReference type="Proteomes" id="UP000756132">
    <property type="component" value="Chromosome 5"/>
</dbReference>
<dbReference type="GeneID" id="71985954"/>
<name>A0A9Q8LI13_PASFU</name>
<dbReference type="KEGG" id="ffu:CLAFUR5_06076"/>
<proteinExistence type="predicted"/>
<accession>A0A9Q8LI13</accession>
<gene>
    <name evidence="1" type="ORF">CLAFUR5_06076</name>
</gene>
<dbReference type="AlphaFoldDB" id="A0A9Q8LI13"/>
<reference evidence="1" key="2">
    <citation type="journal article" date="2022" name="Microb. Genom.">
        <title>A chromosome-scale genome assembly of the tomato pathogen Cladosporium fulvum reveals a compartmentalized genome architecture and the presence of a dispensable chromosome.</title>
        <authorList>
            <person name="Zaccaron A.Z."/>
            <person name="Chen L.H."/>
            <person name="Samaras A."/>
            <person name="Stergiopoulos I."/>
        </authorList>
    </citation>
    <scope>NUCLEOTIDE SEQUENCE</scope>
    <source>
        <strain evidence="1">Race5_Kim</strain>
    </source>
</reference>
<dbReference type="EMBL" id="CP090167">
    <property type="protein sequence ID" value="UJO17839.1"/>
    <property type="molecule type" value="Genomic_DNA"/>
</dbReference>
<dbReference type="OrthoDB" id="3912774at2759"/>
<evidence type="ECO:0000313" key="1">
    <source>
        <dbReference type="EMBL" id="UJO17839.1"/>
    </source>
</evidence>
<keyword evidence="2" id="KW-1185">Reference proteome</keyword>